<protein>
    <submittedName>
        <fullName evidence="1">Uncharacterized protein</fullName>
    </submittedName>
</protein>
<dbReference type="OrthoDB" id="6242485at2759"/>
<reference evidence="1" key="1">
    <citation type="submission" date="2018-11" db="EMBL/GenBank/DDBJ databases">
        <authorList>
            <consortium name="Pathogen Informatics"/>
        </authorList>
    </citation>
    <scope>NUCLEOTIDE SEQUENCE</scope>
</reference>
<organism evidence="1 2">
    <name type="scientific">Protopolystoma xenopodis</name>
    <dbReference type="NCBI Taxonomy" id="117903"/>
    <lineage>
        <taxon>Eukaryota</taxon>
        <taxon>Metazoa</taxon>
        <taxon>Spiralia</taxon>
        <taxon>Lophotrochozoa</taxon>
        <taxon>Platyhelminthes</taxon>
        <taxon>Monogenea</taxon>
        <taxon>Polyopisthocotylea</taxon>
        <taxon>Polystomatidea</taxon>
        <taxon>Polystomatidae</taxon>
        <taxon>Protopolystoma</taxon>
    </lineage>
</organism>
<evidence type="ECO:0000313" key="1">
    <source>
        <dbReference type="EMBL" id="VEL33504.1"/>
    </source>
</evidence>
<dbReference type="AlphaFoldDB" id="A0A448XCG1"/>
<gene>
    <name evidence="1" type="ORF">PXEA_LOCUS26944</name>
</gene>
<keyword evidence="2" id="KW-1185">Reference proteome</keyword>
<sequence>MNHLMLIDCSEILHLLDMETQDDVETLDLANLHISYHANIEAAPLIENANPTMASIMDRACPHSVVCYGSQMLILGRSGIQLMALRTWKQRTSSLLRLGHVASALHICEQQLYVALEAVCAAQESNSYCQIHDGPNATSEQVIKALASFQQIRTYLLDVLKTIFLPVTYNALASDSVSG</sequence>
<dbReference type="Pfam" id="PF23410">
    <property type="entry name" value="Beta-prop_VPS8"/>
    <property type="match status" value="1"/>
</dbReference>
<proteinExistence type="predicted"/>
<comment type="caution">
    <text evidence="1">The sequence shown here is derived from an EMBL/GenBank/DDBJ whole genome shotgun (WGS) entry which is preliminary data.</text>
</comment>
<evidence type="ECO:0000313" key="2">
    <source>
        <dbReference type="Proteomes" id="UP000784294"/>
    </source>
</evidence>
<accession>A0A448XCG1</accession>
<dbReference type="Proteomes" id="UP000784294">
    <property type="component" value="Unassembled WGS sequence"/>
</dbReference>
<dbReference type="EMBL" id="CAAALY010245899">
    <property type="protein sequence ID" value="VEL33504.1"/>
    <property type="molecule type" value="Genomic_DNA"/>
</dbReference>
<name>A0A448XCG1_9PLAT</name>